<dbReference type="STRING" id="1423812.FD20_GL001471"/>
<dbReference type="SUPFAM" id="SSF46955">
    <property type="entry name" value="Putative DNA-binding domain"/>
    <property type="match status" value="1"/>
</dbReference>
<keyword evidence="2" id="KW-0805">Transcription regulation</keyword>
<evidence type="ECO:0000313" key="8">
    <source>
        <dbReference type="Proteomes" id="UP000051155"/>
    </source>
</evidence>
<organism evidence="7 8">
    <name type="scientific">Liquorilactobacillus uvarum DSM 19971</name>
    <dbReference type="NCBI Taxonomy" id="1423812"/>
    <lineage>
        <taxon>Bacteria</taxon>
        <taxon>Bacillati</taxon>
        <taxon>Bacillota</taxon>
        <taxon>Bacilli</taxon>
        <taxon>Lactobacillales</taxon>
        <taxon>Lactobacillaceae</taxon>
        <taxon>Liquorilactobacillus</taxon>
    </lineage>
</organism>
<dbReference type="Pfam" id="PF13411">
    <property type="entry name" value="MerR_1"/>
    <property type="match status" value="1"/>
</dbReference>
<evidence type="ECO:0000259" key="6">
    <source>
        <dbReference type="PROSITE" id="PS50937"/>
    </source>
</evidence>
<dbReference type="PATRIC" id="fig|1423812.3.peg.1561"/>
<dbReference type="InterPro" id="IPR047057">
    <property type="entry name" value="MerR_fam"/>
</dbReference>
<comment type="caution">
    <text evidence="7">The sequence shown here is derived from an EMBL/GenBank/DDBJ whole genome shotgun (WGS) entry which is preliminary data.</text>
</comment>
<keyword evidence="1" id="KW-0678">Repressor</keyword>
<evidence type="ECO:0000313" key="7">
    <source>
        <dbReference type="EMBL" id="KRL36042.1"/>
    </source>
</evidence>
<dbReference type="OrthoDB" id="9773308at2"/>
<keyword evidence="5" id="KW-0175">Coiled coil</keyword>
<reference evidence="7 8" key="1">
    <citation type="journal article" date="2015" name="Genome Announc.">
        <title>Expanding the biotechnology potential of lactobacilli through comparative genomics of 213 strains and associated genera.</title>
        <authorList>
            <person name="Sun Z."/>
            <person name="Harris H.M."/>
            <person name="McCann A."/>
            <person name="Guo C."/>
            <person name="Argimon S."/>
            <person name="Zhang W."/>
            <person name="Yang X."/>
            <person name="Jeffery I.B."/>
            <person name="Cooney J.C."/>
            <person name="Kagawa T.F."/>
            <person name="Liu W."/>
            <person name="Song Y."/>
            <person name="Salvetti E."/>
            <person name="Wrobel A."/>
            <person name="Rasinkangas P."/>
            <person name="Parkhill J."/>
            <person name="Rea M.C."/>
            <person name="O'Sullivan O."/>
            <person name="Ritari J."/>
            <person name="Douillard F.P."/>
            <person name="Paul Ross R."/>
            <person name="Yang R."/>
            <person name="Briner A.E."/>
            <person name="Felis G.E."/>
            <person name="de Vos W.M."/>
            <person name="Barrangou R."/>
            <person name="Klaenhammer T.R."/>
            <person name="Caufield P.W."/>
            <person name="Cui Y."/>
            <person name="Zhang H."/>
            <person name="O'Toole P.W."/>
        </authorList>
    </citation>
    <scope>NUCLEOTIDE SEQUENCE [LARGE SCALE GENOMIC DNA]</scope>
    <source>
        <strain evidence="7 8">DSM 19971</strain>
    </source>
</reference>
<dbReference type="SMART" id="SM00422">
    <property type="entry name" value="HTH_MERR"/>
    <property type="match status" value="1"/>
</dbReference>
<dbReference type="CDD" id="cd01107">
    <property type="entry name" value="HTH_BmrR"/>
    <property type="match status" value="1"/>
</dbReference>
<dbReference type="GO" id="GO:0003700">
    <property type="term" value="F:DNA-binding transcription factor activity"/>
    <property type="evidence" value="ECO:0007669"/>
    <property type="project" value="InterPro"/>
</dbReference>
<dbReference type="PANTHER" id="PTHR30204">
    <property type="entry name" value="REDOX-CYCLING DRUG-SENSING TRANSCRIPTIONAL ACTIVATOR SOXR"/>
    <property type="match status" value="1"/>
</dbReference>
<evidence type="ECO:0000256" key="4">
    <source>
        <dbReference type="ARBA" id="ARBA00023163"/>
    </source>
</evidence>
<dbReference type="Proteomes" id="UP000051155">
    <property type="component" value="Unassembled WGS sequence"/>
</dbReference>
<dbReference type="Gene3D" id="1.10.1660.10">
    <property type="match status" value="1"/>
</dbReference>
<evidence type="ECO:0000256" key="3">
    <source>
        <dbReference type="ARBA" id="ARBA00023125"/>
    </source>
</evidence>
<dbReference type="PROSITE" id="PS50937">
    <property type="entry name" value="HTH_MERR_2"/>
    <property type="match status" value="1"/>
</dbReference>
<keyword evidence="3" id="KW-0238">DNA-binding</keyword>
<sequence length="285" mass="33119">MGGILNELFTIGQTSKIFDVSVQTLRYYSKVGILMPHFVNPQNGYRYYSYEQFHIIDRIKYLRRLGLSIDEIRTIYSTPQTTDELKKDLDAQSKRLNSEINRLQKLVREVNRYKNYFSFQGNNDIGYVPYSLHKNERRLLCVSCKNKTREQYHIDLLKLRHSASYKGLEVFRQFVLILDINDLKKNIITPLKIGFFITDECSLKSSPNILQLPANDFICFQGKILTDDWCSDFAIKIAEKLGICGAAIACEYENSLLEYKKCVYEVEIPVDLWGSEMQSAGLNKL</sequence>
<dbReference type="GO" id="GO:0003677">
    <property type="term" value="F:DNA binding"/>
    <property type="evidence" value="ECO:0007669"/>
    <property type="project" value="UniProtKB-KW"/>
</dbReference>
<feature type="coiled-coil region" evidence="5">
    <location>
        <begin position="86"/>
        <end position="113"/>
    </location>
</feature>
<dbReference type="InterPro" id="IPR009061">
    <property type="entry name" value="DNA-bd_dom_put_sf"/>
</dbReference>
<accession>A0A0R1Q1P4</accession>
<dbReference type="EMBL" id="AZEG01000030">
    <property type="protein sequence ID" value="KRL36042.1"/>
    <property type="molecule type" value="Genomic_DNA"/>
</dbReference>
<feature type="domain" description="HTH merR-type" evidence="6">
    <location>
        <begin position="8"/>
        <end position="78"/>
    </location>
</feature>
<dbReference type="InterPro" id="IPR000551">
    <property type="entry name" value="MerR-type_HTH_dom"/>
</dbReference>
<name>A0A0R1Q1P4_9LACO</name>
<dbReference type="PANTHER" id="PTHR30204:SF69">
    <property type="entry name" value="MERR-FAMILY TRANSCRIPTIONAL REGULATOR"/>
    <property type="match status" value="1"/>
</dbReference>
<evidence type="ECO:0000256" key="1">
    <source>
        <dbReference type="ARBA" id="ARBA00022491"/>
    </source>
</evidence>
<gene>
    <name evidence="7" type="ORF">FD20_GL001471</name>
</gene>
<proteinExistence type="predicted"/>
<evidence type="ECO:0000256" key="2">
    <source>
        <dbReference type="ARBA" id="ARBA00023015"/>
    </source>
</evidence>
<evidence type="ECO:0000256" key="5">
    <source>
        <dbReference type="SAM" id="Coils"/>
    </source>
</evidence>
<dbReference type="AlphaFoldDB" id="A0A0R1Q1P4"/>
<keyword evidence="4" id="KW-0804">Transcription</keyword>
<protein>
    <recommendedName>
        <fullName evidence="6">HTH merR-type domain-containing protein</fullName>
    </recommendedName>
</protein>
<keyword evidence="8" id="KW-1185">Reference proteome</keyword>